<keyword evidence="2 5" id="KW-0808">Transferase</keyword>
<dbReference type="NCBIfam" id="NF003952">
    <property type="entry name" value="PRK05450.1-5"/>
    <property type="match status" value="1"/>
</dbReference>
<protein>
    <recommendedName>
        <fullName evidence="5">3-deoxy-manno-octulosonate cytidylyltransferase</fullName>
        <ecNumber evidence="5">2.7.7.38</ecNumber>
    </recommendedName>
    <alternativeName>
        <fullName evidence="5">CMP-2-keto-3-deoxyoctulosonic acid synthase</fullName>
        <shortName evidence="5">CKS</shortName>
        <shortName evidence="5">CMP-KDO synthase</shortName>
    </alternativeName>
</protein>
<reference evidence="6" key="1">
    <citation type="journal article" date="2019" name="PLoS Negl. Trop. Dis.">
        <title>Revisiting the worldwide diversity of Leptospira species in the environment.</title>
        <authorList>
            <person name="Vincent A.T."/>
            <person name="Schiettekatte O."/>
            <person name="Bourhy P."/>
            <person name="Veyrier F.J."/>
            <person name="Picardeau M."/>
        </authorList>
    </citation>
    <scope>NUCLEOTIDE SEQUENCE [LARGE SCALE GENOMIC DNA]</scope>
    <source>
        <strain evidence="6">201800277</strain>
    </source>
</reference>
<comment type="subcellular location">
    <subcellularLocation>
        <location evidence="5">Cytoplasm</location>
    </subcellularLocation>
    <subcellularLocation>
        <location evidence="1">Membrane</location>
    </subcellularLocation>
</comment>
<sequence>MSDQILGVIPARFASTRFPGKPLALIGTKPMIQWTYHHASLSKSIHRLVVATDDQRIHDVVLGFGGESILTSPDHPTGTDRIIEVAEKYPGYGIILNVQGDEPGMETSLIDGVLGLKTKYRDWDMTTAAVPFTSSEDPKDPNKVKVVFDRVGRANYFSRSPIPASFKADAKYHRHLGIYAYERDFLMNYNHLPASDWETVESLEQLRALQNGSTIGVYLSDKANLGVDSPADLEIVINEFKQKGLI</sequence>
<evidence type="ECO:0000256" key="3">
    <source>
        <dbReference type="ARBA" id="ARBA00022695"/>
    </source>
</evidence>
<evidence type="ECO:0000256" key="4">
    <source>
        <dbReference type="ARBA" id="ARBA00022985"/>
    </source>
</evidence>
<dbReference type="InterPro" id="IPR003329">
    <property type="entry name" value="Cytidylyl_trans"/>
</dbReference>
<dbReference type="GO" id="GO:0033468">
    <property type="term" value="P:CMP-keto-3-deoxy-D-manno-octulosonic acid biosynthetic process"/>
    <property type="evidence" value="ECO:0007669"/>
    <property type="project" value="UniProtKB-UniRule"/>
</dbReference>
<keyword evidence="5" id="KW-0963">Cytoplasm</keyword>
<dbReference type="GO" id="GO:0009103">
    <property type="term" value="P:lipopolysaccharide biosynthetic process"/>
    <property type="evidence" value="ECO:0007669"/>
    <property type="project" value="UniProtKB-UniRule"/>
</dbReference>
<comment type="function">
    <text evidence="5">Activates KDO (a required 8-carbon sugar) for incorporation into bacterial lipopolysaccharide in Gram-negative bacteria.</text>
</comment>
<name>A0A2M9Y3W1_9LEPT</name>
<dbReference type="PANTHER" id="PTHR42866">
    <property type="entry name" value="3-DEOXY-MANNO-OCTULOSONATE CYTIDYLYLTRANSFERASE"/>
    <property type="match status" value="1"/>
</dbReference>
<dbReference type="InterPro" id="IPR029044">
    <property type="entry name" value="Nucleotide-diphossugar_trans"/>
</dbReference>
<dbReference type="UniPathway" id="UPA00358">
    <property type="reaction ID" value="UER00476"/>
</dbReference>
<keyword evidence="7" id="KW-1185">Reference proteome</keyword>
<proteinExistence type="inferred from homology"/>
<keyword evidence="3 5" id="KW-0548">Nucleotidyltransferase</keyword>
<dbReference type="NCBIfam" id="NF003950">
    <property type="entry name" value="PRK05450.1-3"/>
    <property type="match status" value="1"/>
</dbReference>
<dbReference type="NCBIfam" id="TIGR00466">
    <property type="entry name" value="kdsB"/>
    <property type="match status" value="1"/>
</dbReference>
<evidence type="ECO:0000256" key="1">
    <source>
        <dbReference type="ARBA" id="ARBA00004370"/>
    </source>
</evidence>
<evidence type="ECO:0000313" key="7">
    <source>
        <dbReference type="Proteomes" id="UP000297891"/>
    </source>
</evidence>
<dbReference type="OrthoDB" id="9815559at2"/>
<dbReference type="GO" id="GO:0016020">
    <property type="term" value="C:membrane"/>
    <property type="evidence" value="ECO:0007669"/>
    <property type="project" value="UniProtKB-SubCell"/>
</dbReference>
<dbReference type="EMBL" id="RQFP01000001">
    <property type="protein sequence ID" value="TGK96317.1"/>
    <property type="molecule type" value="Genomic_DNA"/>
</dbReference>
<dbReference type="Pfam" id="PF02348">
    <property type="entry name" value="CTP_transf_3"/>
    <property type="match status" value="1"/>
</dbReference>
<gene>
    <name evidence="5 6" type="primary">kdsB</name>
    <name evidence="6" type="ORF">EHQ30_06845</name>
</gene>
<dbReference type="EC" id="2.7.7.38" evidence="5"/>
<dbReference type="InterPro" id="IPR004528">
    <property type="entry name" value="KdsB"/>
</dbReference>
<evidence type="ECO:0000313" key="6">
    <source>
        <dbReference type="EMBL" id="TGK96317.1"/>
    </source>
</evidence>
<accession>A0A2M9Y3W1</accession>
<dbReference type="PANTHER" id="PTHR42866:SF2">
    <property type="entry name" value="3-DEOXY-MANNO-OCTULOSONATE CYTIDYLYLTRANSFERASE, MITOCHONDRIAL"/>
    <property type="match status" value="1"/>
</dbReference>
<dbReference type="CDD" id="cd02517">
    <property type="entry name" value="CMP-KDO-Synthetase"/>
    <property type="match status" value="1"/>
</dbReference>
<evidence type="ECO:0000256" key="2">
    <source>
        <dbReference type="ARBA" id="ARBA00022679"/>
    </source>
</evidence>
<dbReference type="SUPFAM" id="SSF53448">
    <property type="entry name" value="Nucleotide-diphospho-sugar transferases"/>
    <property type="match status" value="1"/>
</dbReference>
<comment type="similarity">
    <text evidence="5">Belongs to the KdsB family.</text>
</comment>
<dbReference type="AlphaFoldDB" id="A0A2M9Y3W1"/>
<keyword evidence="4 5" id="KW-0448">Lipopolysaccharide biosynthesis</keyword>
<comment type="caution">
    <text evidence="6">The sequence shown here is derived from an EMBL/GenBank/DDBJ whole genome shotgun (WGS) entry which is preliminary data.</text>
</comment>
<comment type="catalytic activity">
    <reaction evidence="5">
        <text>3-deoxy-alpha-D-manno-oct-2-ulosonate + CTP = CMP-3-deoxy-beta-D-manno-octulosonate + diphosphate</text>
        <dbReference type="Rhea" id="RHEA:23448"/>
        <dbReference type="ChEBI" id="CHEBI:33019"/>
        <dbReference type="ChEBI" id="CHEBI:37563"/>
        <dbReference type="ChEBI" id="CHEBI:85986"/>
        <dbReference type="ChEBI" id="CHEBI:85987"/>
        <dbReference type="EC" id="2.7.7.38"/>
    </reaction>
</comment>
<comment type="pathway">
    <text evidence="5">Nucleotide-sugar biosynthesis; CMP-3-deoxy-D-manno-octulosonate biosynthesis; CMP-3-deoxy-D-manno-octulosonate from 3-deoxy-D-manno-octulosonate and CTP: step 1/1.</text>
</comment>
<dbReference type="Gene3D" id="3.90.550.10">
    <property type="entry name" value="Spore Coat Polysaccharide Biosynthesis Protein SpsA, Chain A"/>
    <property type="match status" value="1"/>
</dbReference>
<evidence type="ECO:0000256" key="5">
    <source>
        <dbReference type="HAMAP-Rule" id="MF_00057"/>
    </source>
</evidence>
<organism evidence="6 7">
    <name type="scientific">Leptospira brenneri</name>
    <dbReference type="NCBI Taxonomy" id="2023182"/>
    <lineage>
        <taxon>Bacteria</taxon>
        <taxon>Pseudomonadati</taxon>
        <taxon>Spirochaetota</taxon>
        <taxon>Spirochaetia</taxon>
        <taxon>Leptospirales</taxon>
        <taxon>Leptospiraceae</taxon>
        <taxon>Leptospira</taxon>
    </lineage>
</organism>
<dbReference type="FunFam" id="3.90.550.10:FF:000011">
    <property type="entry name" value="3-deoxy-manno-octulosonate cytidylyltransferase"/>
    <property type="match status" value="1"/>
</dbReference>
<dbReference type="Proteomes" id="UP000297891">
    <property type="component" value="Unassembled WGS sequence"/>
</dbReference>
<dbReference type="RefSeq" id="WP_100789505.1">
    <property type="nucleotide sequence ID" value="NZ_NPDQ01000002.1"/>
</dbReference>
<dbReference type="HAMAP" id="MF_00057">
    <property type="entry name" value="KdsB"/>
    <property type="match status" value="1"/>
</dbReference>
<dbReference type="GO" id="GO:0005829">
    <property type="term" value="C:cytosol"/>
    <property type="evidence" value="ECO:0007669"/>
    <property type="project" value="TreeGrafter"/>
</dbReference>
<dbReference type="GO" id="GO:0008690">
    <property type="term" value="F:3-deoxy-manno-octulosonate cytidylyltransferase activity"/>
    <property type="evidence" value="ECO:0007669"/>
    <property type="project" value="UniProtKB-UniRule"/>
</dbReference>